<dbReference type="EC" id="2.8.3.1" evidence="6"/>
<comment type="similarity">
    <text evidence="1 3">Belongs to the 3-oxoacid CoA-transferase family.</text>
</comment>
<dbReference type="Proteomes" id="UP000001784">
    <property type="component" value="Chromosome"/>
</dbReference>
<dbReference type="EMBL" id="CP000478">
    <property type="protein sequence ID" value="ABK16856.1"/>
    <property type="molecule type" value="Genomic_DNA"/>
</dbReference>
<dbReference type="KEGG" id="sfu:Sfum_1163"/>
<evidence type="ECO:0000313" key="5">
    <source>
        <dbReference type="EMBL" id="ABK16856.1"/>
    </source>
</evidence>
<dbReference type="PANTHER" id="PTHR43293:SF1">
    <property type="entry name" value="ACETATE COA-TRANSFERASE YDIF"/>
    <property type="match status" value="1"/>
</dbReference>
<dbReference type="SMART" id="SM00882">
    <property type="entry name" value="CoA_trans"/>
    <property type="match status" value="2"/>
</dbReference>
<evidence type="ECO:0000256" key="4">
    <source>
        <dbReference type="PIRSR" id="PIRSR000858-1"/>
    </source>
</evidence>
<evidence type="ECO:0000256" key="3">
    <source>
        <dbReference type="PIRNR" id="PIRNR000858"/>
    </source>
</evidence>
<dbReference type="SUPFAM" id="SSF100950">
    <property type="entry name" value="NagB/RpiA/CoA transferase-like"/>
    <property type="match status" value="2"/>
</dbReference>
<dbReference type="InterPro" id="IPR014388">
    <property type="entry name" value="3-oxoacid_CoA-transferase"/>
</dbReference>
<evidence type="ECO:0000313" key="7">
    <source>
        <dbReference type="Proteomes" id="UP000001784"/>
    </source>
</evidence>
<keyword evidence="7" id="KW-1185">Reference proteome</keyword>
<dbReference type="OrthoDB" id="9805230at2"/>
<evidence type="ECO:0000256" key="2">
    <source>
        <dbReference type="ARBA" id="ARBA00022679"/>
    </source>
</evidence>
<dbReference type="HOGENOM" id="CLU_026774_4_0_7"/>
<evidence type="ECO:0000313" key="6">
    <source>
        <dbReference type="EMBL" id="ABK19602.1"/>
    </source>
</evidence>
<accession>A0LHF4</accession>
<dbReference type="PANTHER" id="PTHR43293">
    <property type="entry name" value="ACETATE COA-TRANSFERASE YDIF"/>
    <property type="match status" value="1"/>
</dbReference>
<dbReference type="STRING" id="335543.Sfum_1163"/>
<dbReference type="InterPro" id="IPR004165">
    <property type="entry name" value="CoA_trans_fam_I"/>
</dbReference>
<dbReference type="EMBL" id="CP000478">
    <property type="protein sequence ID" value="ABK19602.1"/>
    <property type="molecule type" value="Genomic_DNA"/>
</dbReference>
<organism evidence="5 7">
    <name type="scientific">Syntrophobacter fumaroxidans (strain DSM 10017 / MPOB)</name>
    <dbReference type="NCBI Taxonomy" id="335543"/>
    <lineage>
        <taxon>Bacteria</taxon>
        <taxon>Pseudomonadati</taxon>
        <taxon>Thermodesulfobacteriota</taxon>
        <taxon>Syntrophobacteria</taxon>
        <taxon>Syntrophobacterales</taxon>
        <taxon>Syntrophobacteraceae</taxon>
        <taxon>Syntrophobacter</taxon>
    </lineage>
</organism>
<name>A0LHF4_SYNFM</name>
<sequence>MAKFMSAEEAVKLIKSGDTVAISGFVGMGHPEELSLAMEKRFLETGEPRDLILTHGASQNDGKSNWGLNRWGKEGLIRKVISGHWGLQPDIIRLAVEEKIEAYNIPQGTIMHLYHAIASKKPGVLTHVGLKTFVDPRERCGRLNSISKDTYVELMEIGGKEYLFYKAFPVNVAIVRGTSADENGNVSIEHEAISLEFLALALAAKGSGGIVIVQVERLVQAGTIHPMMVKLPKVLVDVVVVAKPENHWQIPMAEQYNPSLCGETRVPLSAVTPLPMSERKVVCRRCAMELVPDAVVNLGIGMPPGVGVVSAEEGISGSLTMTVEPGVIGGVPLGGLYFGTAVNPEAIIDHPNMFDFYDGGGLDLAVLGMAEMDRFGNVNVSKFGPRIAGSGGFINITQSTPRVVFCGTLTANGLKVEVGNGRLKIVTEGKVRKLVDKVEHITFSGEYGRSSGQKILYVTERAVFALRPEGVTLIEIAPGVDLDKDILAQMEFKPLIAPDLKQMDARIFDEKTPMGIKAEILGKNGG</sequence>
<evidence type="ECO:0000256" key="1">
    <source>
        <dbReference type="ARBA" id="ARBA00007154"/>
    </source>
</evidence>
<protein>
    <submittedName>
        <fullName evidence="5">Coenzyme A transferase</fullName>
    </submittedName>
    <submittedName>
        <fullName evidence="6">Propionate CoA-transferase</fullName>
        <ecNumber evidence="6">2.8.3.1</ecNumber>
    </submittedName>
</protein>
<dbReference type="GO" id="GO:0018729">
    <property type="term" value="F:propionate CoA-transferase activity"/>
    <property type="evidence" value="ECO:0007669"/>
    <property type="project" value="UniProtKB-EC"/>
</dbReference>
<dbReference type="Pfam" id="PF01144">
    <property type="entry name" value="CoA_trans"/>
    <property type="match status" value="1"/>
</dbReference>
<dbReference type="Gene3D" id="3.40.1080.10">
    <property type="entry name" value="Glutaconate Coenzyme A-transferase"/>
    <property type="match status" value="2"/>
</dbReference>
<keyword evidence="2 3" id="KW-0808">Transferase</keyword>
<reference evidence="5 7" key="1">
    <citation type="submission" date="2006-10" db="EMBL/GenBank/DDBJ databases">
        <title>Complete sequence of Syntrophobacter fumaroxidans MPOB.</title>
        <authorList>
            <consortium name="US DOE Joint Genome Institute"/>
            <person name="Copeland A."/>
            <person name="Lucas S."/>
            <person name="Lapidus A."/>
            <person name="Barry K."/>
            <person name="Detter J.C."/>
            <person name="Glavina del Rio T."/>
            <person name="Hammon N."/>
            <person name="Israni S."/>
            <person name="Pitluck S."/>
            <person name="Goltsman E.G."/>
            <person name="Martinez M."/>
            <person name="Schmutz J."/>
            <person name="Larimer F."/>
            <person name="Land M."/>
            <person name="Hauser L."/>
            <person name="Kyrpides N."/>
            <person name="Kim E."/>
            <person name="Boone D.R."/>
            <person name="Brockman F."/>
            <person name="Culley D."/>
            <person name="Ferry J."/>
            <person name="Gunsalus R."/>
            <person name="McInerney M.J."/>
            <person name="Morrison M."/>
            <person name="Plugge C."/>
            <person name="Rohlin L."/>
            <person name="Scholten J."/>
            <person name="Sieber J."/>
            <person name="Stams A.J.M."/>
            <person name="Worm P."/>
            <person name="Henstra A.M."/>
            <person name="Richardson P."/>
        </authorList>
    </citation>
    <scope>NUCLEOTIDE SEQUENCE [LARGE SCALE GENOMIC DNA]</scope>
    <source>
        <strain evidence="7">DSM 10017 / MPOB</strain>
        <strain evidence="5">MPOB</strain>
    </source>
</reference>
<dbReference type="PIRSF" id="PIRSF000858">
    <property type="entry name" value="SCOT-t"/>
    <property type="match status" value="1"/>
</dbReference>
<gene>
    <name evidence="5" type="ordered locus">Sfum_1163</name>
    <name evidence="6" type="ordered locus">Sfum_3933</name>
</gene>
<feature type="active site" description="5-glutamyl coenzyme A thioester intermediate" evidence="4">
    <location>
        <position position="324"/>
    </location>
</feature>
<dbReference type="InterPro" id="IPR037171">
    <property type="entry name" value="NagB/RpiA_transferase-like"/>
</dbReference>
<dbReference type="FunCoup" id="A0LHF4">
    <property type="interactions" value="63"/>
</dbReference>
<dbReference type="KEGG" id="sfu:Sfum_3933"/>
<dbReference type="GO" id="GO:0046952">
    <property type="term" value="P:ketone body catabolic process"/>
    <property type="evidence" value="ECO:0007669"/>
    <property type="project" value="InterPro"/>
</dbReference>
<dbReference type="eggNOG" id="COG4670">
    <property type="taxonomic scope" value="Bacteria"/>
</dbReference>
<dbReference type="InParanoid" id="A0LHF4"/>
<dbReference type="RefSeq" id="WP_011698027.1">
    <property type="nucleotide sequence ID" value="NC_008554.1"/>
</dbReference>
<dbReference type="AlphaFoldDB" id="A0LHF4"/>
<proteinExistence type="inferred from homology"/>